<dbReference type="InterPro" id="IPR043128">
    <property type="entry name" value="Rev_trsase/Diguanyl_cyclase"/>
</dbReference>
<dbReference type="CDD" id="cd00130">
    <property type="entry name" value="PAS"/>
    <property type="match status" value="2"/>
</dbReference>
<reference evidence="4 5" key="1">
    <citation type="journal article" date="2015" name="PeerJ">
        <title>First genomic representation of candidate bacterial phylum KSB3 points to enhanced environmental sensing as a trigger of wastewater bulking.</title>
        <authorList>
            <person name="Sekiguchi Y."/>
            <person name="Ohashi A."/>
            <person name="Parks D.H."/>
            <person name="Yamauchi T."/>
            <person name="Tyson G.W."/>
            <person name="Hugenholtz P."/>
        </authorList>
    </citation>
    <scope>NUCLEOTIDE SEQUENCE [LARGE SCALE GENOMIC DNA]</scope>
</reference>
<dbReference type="GO" id="GO:0005886">
    <property type="term" value="C:plasma membrane"/>
    <property type="evidence" value="ECO:0007669"/>
    <property type="project" value="TreeGrafter"/>
</dbReference>
<dbReference type="AlphaFoldDB" id="A0A081BSC3"/>
<dbReference type="InterPro" id="IPR050469">
    <property type="entry name" value="Diguanylate_Cyclase"/>
</dbReference>
<dbReference type="SUPFAM" id="SSF55073">
    <property type="entry name" value="Nucleotide cyclase"/>
    <property type="match status" value="1"/>
</dbReference>
<evidence type="ECO:0000313" key="4">
    <source>
        <dbReference type="EMBL" id="GAK54304.1"/>
    </source>
</evidence>
<dbReference type="Pfam" id="PF00989">
    <property type="entry name" value="PAS"/>
    <property type="match status" value="1"/>
</dbReference>
<dbReference type="Gene3D" id="3.30.70.270">
    <property type="match status" value="1"/>
</dbReference>
<protein>
    <submittedName>
        <fullName evidence="4">Diguanylate cyclase with PAS/PAC sensor</fullName>
    </submittedName>
</protein>
<dbReference type="PROSITE" id="PS50887">
    <property type="entry name" value="GGDEF"/>
    <property type="match status" value="1"/>
</dbReference>
<dbReference type="SMART" id="SM00267">
    <property type="entry name" value="GGDEF"/>
    <property type="match status" value="1"/>
</dbReference>
<feature type="domain" description="GGDEF" evidence="3">
    <location>
        <begin position="340"/>
        <end position="472"/>
    </location>
</feature>
<organism evidence="4 5">
    <name type="scientific">Candidatus Moduliflexus flocculans</name>
    <dbReference type="NCBI Taxonomy" id="1499966"/>
    <lineage>
        <taxon>Bacteria</taxon>
        <taxon>Candidatus Moduliflexota</taxon>
        <taxon>Candidatus Moduliflexia</taxon>
        <taxon>Candidatus Moduliflexales</taxon>
        <taxon>Candidatus Moduliflexaceae</taxon>
    </lineage>
</organism>
<dbReference type="FunFam" id="3.30.70.270:FF:000001">
    <property type="entry name" value="Diguanylate cyclase domain protein"/>
    <property type="match status" value="1"/>
</dbReference>
<name>A0A081BSC3_9BACT</name>
<gene>
    <name evidence="4" type="ORF">U14_05584</name>
</gene>
<feature type="domain" description="PAC" evidence="2">
    <location>
        <begin position="258"/>
        <end position="308"/>
    </location>
</feature>
<feature type="domain" description="PAC" evidence="2">
    <location>
        <begin position="126"/>
        <end position="179"/>
    </location>
</feature>
<dbReference type="NCBIfam" id="TIGR00254">
    <property type="entry name" value="GGDEF"/>
    <property type="match status" value="1"/>
</dbReference>
<feature type="domain" description="PAS" evidence="1">
    <location>
        <begin position="180"/>
        <end position="224"/>
    </location>
</feature>
<proteinExistence type="predicted"/>
<dbReference type="GO" id="GO:0052621">
    <property type="term" value="F:diguanylate cyclase activity"/>
    <property type="evidence" value="ECO:0007669"/>
    <property type="project" value="TreeGrafter"/>
</dbReference>
<dbReference type="EMBL" id="DF820461">
    <property type="protein sequence ID" value="GAK54304.1"/>
    <property type="molecule type" value="Genomic_DNA"/>
</dbReference>
<dbReference type="GO" id="GO:0006355">
    <property type="term" value="P:regulation of DNA-templated transcription"/>
    <property type="evidence" value="ECO:0007669"/>
    <property type="project" value="InterPro"/>
</dbReference>
<dbReference type="PROSITE" id="PS50112">
    <property type="entry name" value="PAS"/>
    <property type="match status" value="2"/>
</dbReference>
<evidence type="ECO:0000259" key="1">
    <source>
        <dbReference type="PROSITE" id="PS50112"/>
    </source>
</evidence>
<dbReference type="SMART" id="SM00086">
    <property type="entry name" value="PAC"/>
    <property type="match status" value="2"/>
</dbReference>
<dbReference type="Pfam" id="PF00990">
    <property type="entry name" value="GGDEF"/>
    <property type="match status" value="1"/>
</dbReference>
<evidence type="ECO:0000313" key="5">
    <source>
        <dbReference type="Proteomes" id="UP000030700"/>
    </source>
</evidence>
<dbReference type="Gene3D" id="3.30.450.20">
    <property type="entry name" value="PAS domain"/>
    <property type="match status" value="2"/>
</dbReference>
<dbReference type="CDD" id="cd01949">
    <property type="entry name" value="GGDEF"/>
    <property type="match status" value="1"/>
</dbReference>
<dbReference type="PROSITE" id="PS50113">
    <property type="entry name" value="PAC"/>
    <property type="match status" value="2"/>
</dbReference>
<dbReference type="InterPro" id="IPR029787">
    <property type="entry name" value="Nucleotide_cyclase"/>
</dbReference>
<dbReference type="InterPro" id="IPR001610">
    <property type="entry name" value="PAC"/>
</dbReference>
<dbReference type="PANTHER" id="PTHR45138:SF9">
    <property type="entry name" value="DIGUANYLATE CYCLASE DGCM-RELATED"/>
    <property type="match status" value="1"/>
</dbReference>
<dbReference type="GO" id="GO:1902201">
    <property type="term" value="P:negative regulation of bacterial-type flagellum-dependent cell motility"/>
    <property type="evidence" value="ECO:0007669"/>
    <property type="project" value="TreeGrafter"/>
</dbReference>
<keyword evidence="5" id="KW-1185">Reference proteome</keyword>
<evidence type="ECO:0000259" key="3">
    <source>
        <dbReference type="PROSITE" id="PS50887"/>
    </source>
</evidence>
<dbReference type="InterPro" id="IPR013767">
    <property type="entry name" value="PAS_fold"/>
</dbReference>
<accession>A0A081BSC3</accession>
<sequence length="472" mass="53030">MKRAECFHRFTQEIFISQLFWRVGKPRCLPIFMEISNMTKEMLRELAERYQSVIAVMAEGVVVQLKDGSIVECNESAEHILGLTRDQMMKRTSMDPSWYAIHEDGSPFPGDTHPAMVALRTGEPCKNVIMGVHKLRGELTWISINANPIFHSNDPCPYAVVTTFHDVTAHKGAEQAIQEREAALSAMSQASHDALITINSNGKILFWNPAAERIFGYAAAEVSGCDLHELLAGLEEQEQAHKGLLTFAKTGTGAIMERTREVMARHKDGHFFPVELSVASYRLNNEWLAVGSVRDITARKEAERKLQEMAMLDGLTGILNRRYFLELSEQEFKRCRRYHRPLSLIMFDIDHFKQVNDTYGHDAGDTVLQAVTQTGRAILREADIFGRIGGEEFAITLPETNLVSARHVADRLRCAIGNLNINAHETLIHITSSMGVAGINHEIHSIEMLLKCADQALYRAKNAGRNRVETFG</sequence>
<dbReference type="NCBIfam" id="TIGR00229">
    <property type="entry name" value="sensory_box"/>
    <property type="match status" value="2"/>
</dbReference>
<dbReference type="InterPro" id="IPR000014">
    <property type="entry name" value="PAS"/>
</dbReference>
<dbReference type="Proteomes" id="UP000030700">
    <property type="component" value="Unassembled WGS sequence"/>
</dbReference>
<evidence type="ECO:0000259" key="2">
    <source>
        <dbReference type="PROSITE" id="PS50113"/>
    </source>
</evidence>
<feature type="domain" description="PAS" evidence="1">
    <location>
        <begin position="46"/>
        <end position="94"/>
    </location>
</feature>
<dbReference type="STRING" id="1499966.U14_05584"/>
<dbReference type="GO" id="GO:0043709">
    <property type="term" value="P:cell adhesion involved in single-species biofilm formation"/>
    <property type="evidence" value="ECO:0007669"/>
    <property type="project" value="TreeGrafter"/>
</dbReference>
<dbReference type="InterPro" id="IPR035965">
    <property type="entry name" value="PAS-like_dom_sf"/>
</dbReference>
<dbReference type="InterPro" id="IPR000700">
    <property type="entry name" value="PAS-assoc_C"/>
</dbReference>
<dbReference type="PANTHER" id="PTHR45138">
    <property type="entry name" value="REGULATORY COMPONENTS OF SENSORY TRANSDUCTION SYSTEM"/>
    <property type="match status" value="1"/>
</dbReference>
<dbReference type="SUPFAM" id="SSF55785">
    <property type="entry name" value="PYP-like sensor domain (PAS domain)"/>
    <property type="match status" value="2"/>
</dbReference>
<dbReference type="HOGENOM" id="CLU_000445_11_4_0"/>
<dbReference type="SMART" id="SM00091">
    <property type="entry name" value="PAS"/>
    <property type="match status" value="2"/>
</dbReference>
<dbReference type="Pfam" id="PF13426">
    <property type="entry name" value="PAS_9"/>
    <property type="match status" value="1"/>
</dbReference>
<dbReference type="InterPro" id="IPR000160">
    <property type="entry name" value="GGDEF_dom"/>
</dbReference>